<accession>A0A1C6S519</accession>
<sequence length="38" mass="4369">MLGATWPERFAVRDAERLSARTGGPVLVCRVLDHQHWH</sequence>
<protein>
    <submittedName>
        <fullName evidence="1">Uncharacterized protein</fullName>
    </submittedName>
</protein>
<organism evidence="1 2">
    <name type="scientific">Micromonospora inyonensis</name>
    <dbReference type="NCBI Taxonomy" id="47866"/>
    <lineage>
        <taxon>Bacteria</taxon>
        <taxon>Bacillati</taxon>
        <taxon>Actinomycetota</taxon>
        <taxon>Actinomycetes</taxon>
        <taxon>Micromonosporales</taxon>
        <taxon>Micromonosporaceae</taxon>
        <taxon>Micromonospora</taxon>
    </lineage>
</organism>
<evidence type="ECO:0000313" key="1">
    <source>
        <dbReference type="EMBL" id="SCL24550.1"/>
    </source>
</evidence>
<dbReference type="AlphaFoldDB" id="A0A1C6S519"/>
<dbReference type="Proteomes" id="UP000198906">
    <property type="component" value="Unassembled WGS sequence"/>
</dbReference>
<evidence type="ECO:0000313" key="2">
    <source>
        <dbReference type="Proteomes" id="UP000198906"/>
    </source>
</evidence>
<keyword evidence="2" id="KW-1185">Reference proteome</keyword>
<dbReference type="STRING" id="47866.GA0074694_3963"/>
<name>A0A1C6S519_9ACTN</name>
<reference evidence="2" key="1">
    <citation type="submission" date="2016-06" db="EMBL/GenBank/DDBJ databases">
        <authorList>
            <person name="Varghese N."/>
        </authorList>
    </citation>
    <scope>NUCLEOTIDE SEQUENCE [LARGE SCALE GENOMIC DNA]</scope>
    <source>
        <strain evidence="2">DSM 46123</strain>
    </source>
</reference>
<gene>
    <name evidence="1" type="ORF">GA0074694_3963</name>
</gene>
<dbReference type="EMBL" id="FMHU01000002">
    <property type="protein sequence ID" value="SCL24550.1"/>
    <property type="molecule type" value="Genomic_DNA"/>
</dbReference>
<proteinExistence type="predicted"/>